<evidence type="ECO:0000256" key="1">
    <source>
        <dbReference type="SAM" id="MobiDB-lite"/>
    </source>
</evidence>
<reference evidence="3" key="2">
    <citation type="submission" date="2025-08" db="UniProtKB">
        <authorList>
            <consortium name="RefSeq"/>
        </authorList>
    </citation>
    <scope>IDENTIFICATION</scope>
    <source>
        <tissue evidence="3">Leaves</tissue>
    </source>
</reference>
<dbReference type="PANTHER" id="PTHR33116:SF86">
    <property type="entry name" value="REVERSE TRANSCRIPTASE DOMAIN-CONTAINING PROTEIN"/>
    <property type="match status" value="1"/>
</dbReference>
<keyword evidence="2" id="KW-1185">Reference proteome</keyword>
<name>A0A6P6U063_COFAR</name>
<dbReference type="PANTHER" id="PTHR33116">
    <property type="entry name" value="REVERSE TRANSCRIPTASE ZINC-BINDING DOMAIN-CONTAINING PROTEIN-RELATED-RELATED"/>
    <property type="match status" value="1"/>
</dbReference>
<proteinExistence type="predicted"/>
<evidence type="ECO:0000313" key="2">
    <source>
        <dbReference type="Proteomes" id="UP001652660"/>
    </source>
</evidence>
<protein>
    <submittedName>
        <fullName evidence="3">Uncharacterized mitochondrial protein AtMg00310-like</fullName>
    </submittedName>
</protein>
<accession>A0A6P6U063</accession>
<dbReference type="GeneID" id="113705729"/>
<dbReference type="Proteomes" id="UP001652660">
    <property type="component" value="Chromosome 8c"/>
</dbReference>
<organism evidence="2 3">
    <name type="scientific">Coffea arabica</name>
    <name type="common">Arabian coffee</name>
    <dbReference type="NCBI Taxonomy" id="13443"/>
    <lineage>
        <taxon>Eukaryota</taxon>
        <taxon>Viridiplantae</taxon>
        <taxon>Streptophyta</taxon>
        <taxon>Embryophyta</taxon>
        <taxon>Tracheophyta</taxon>
        <taxon>Spermatophyta</taxon>
        <taxon>Magnoliopsida</taxon>
        <taxon>eudicotyledons</taxon>
        <taxon>Gunneridae</taxon>
        <taxon>Pentapetalae</taxon>
        <taxon>asterids</taxon>
        <taxon>lamiids</taxon>
        <taxon>Gentianales</taxon>
        <taxon>Rubiaceae</taxon>
        <taxon>Ixoroideae</taxon>
        <taxon>Gardenieae complex</taxon>
        <taxon>Bertiereae - Coffeeae clade</taxon>
        <taxon>Coffeeae</taxon>
        <taxon>Coffea</taxon>
    </lineage>
</organism>
<dbReference type="OrthoDB" id="1734132at2759"/>
<gene>
    <name evidence="3" type="primary">LOC113705729</name>
</gene>
<sequence>MAMPTYAMSCFKLPVKLCKDIHTLMARFWWGEDNGKRKVHWCSWKRMATGKHNGGLGFNDLQGFNKALLGKQIWRPLTCPNLLMSKVIKAKYYQKESPLSCEAKGNSSWIWKSMMGAREEVRRGTRKRIGNGKGTRIWEDAWIQEGKEGKVESPKPPDCKISKEMVEYVNGSSDAKGWMGTHSLNNGNTLADLESQE</sequence>
<feature type="region of interest" description="Disordered" evidence="1">
    <location>
        <begin position="177"/>
        <end position="197"/>
    </location>
</feature>
<dbReference type="AlphaFoldDB" id="A0A6P6U063"/>
<reference evidence="2" key="1">
    <citation type="journal article" date="2025" name="Foods">
        <title>Unveiling the Microbial Signatures of Arabica Coffee Cherries: Insights into Ripeness Specific Diversity, Functional Traits, and Implications for Quality and Safety.</title>
        <authorList>
            <consortium name="RefSeq"/>
            <person name="Tenea G.N."/>
            <person name="Cifuentes V."/>
            <person name="Reyes P."/>
            <person name="Cevallos-Vallejos M."/>
        </authorList>
    </citation>
    <scope>NUCLEOTIDE SEQUENCE [LARGE SCALE GENOMIC DNA]</scope>
</reference>
<evidence type="ECO:0000313" key="3">
    <source>
        <dbReference type="RefSeq" id="XP_027083447.1"/>
    </source>
</evidence>
<dbReference type="RefSeq" id="XP_027083447.1">
    <property type="nucleotide sequence ID" value="XM_027227646.1"/>
</dbReference>